<dbReference type="AlphaFoldDB" id="G3ATG2"/>
<reference evidence="2 3" key="1">
    <citation type="journal article" date="2011" name="Proc. Natl. Acad. Sci. U.S.A.">
        <title>Comparative genomics of xylose-fermenting fungi for enhanced biofuel production.</title>
        <authorList>
            <person name="Wohlbach D.J."/>
            <person name="Kuo A."/>
            <person name="Sato T.K."/>
            <person name="Potts K.M."/>
            <person name="Salamov A.A."/>
            <person name="LaButti K.M."/>
            <person name="Sun H."/>
            <person name="Clum A."/>
            <person name="Pangilinan J.L."/>
            <person name="Lindquist E.A."/>
            <person name="Lucas S."/>
            <person name="Lapidus A."/>
            <person name="Jin M."/>
            <person name="Gunawan C."/>
            <person name="Balan V."/>
            <person name="Dale B.E."/>
            <person name="Jeffries T.W."/>
            <person name="Zinkel R."/>
            <person name="Barry K.W."/>
            <person name="Grigoriev I.V."/>
            <person name="Gasch A.P."/>
        </authorList>
    </citation>
    <scope>NUCLEOTIDE SEQUENCE [LARGE SCALE GENOMIC DNA]</scope>
    <source>
        <strain evidence="3">NRRL Y-27907 / 11-Y1</strain>
    </source>
</reference>
<dbReference type="OrthoDB" id="2402916at2759"/>
<dbReference type="Proteomes" id="UP000000709">
    <property type="component" value="Unassembled WGS sequence"/>
</dbReference>
<gene>
    <name evidence="2" type="ORF">SPAPADRAFT_62839</name>
</gene>
<evidence type="ECO:0000313" key="2">
    <source>
        <dbReference type="EMBL" id="EGW30925.1"/>
    </source>
</evidence>
<dbReference type="STRING" id="619300.G3ATG2"/>
<feature type="compositionally biased region" description="Basic and acidic residues" evidence="1">
    <location>
        <begin position="20"/>
        <end position="29"/>
    </location>
</feature>
<organism evidence="3">
    <name type="scientific">Spathaspora passalidarum (strain NRRL Y-27907 / 11-Y1)</name>
    <dbReference type="NCBI Taxonomy" id="619300"/>
    <lineage>
        <taxon>Eukaryota</taxon>
        <taxon>Fungi</taxon>
        <taxon>Dikarya</taxon>
        <taxon>Ascomycota</taxon>
        <taxon>Saccharomycotina</taxon>
        <taxon>Pichiomycetes</taxon>
        <taxon>Debaryomycetaceae</taxon>
        <taxon>Spathaspora</taxon>
    </lineage>
</organism>
<accession>G3ATG2</accession>
<dbReference type="HOGENOM" id="CLU_035824_0_0_1"/>
<evidence type="ECO:0000256" key="1">
    <source>
        <dbReference type="SAM" id="MobiDB-lite"/>
    </source>
</evidence>
<feature type="compositionally biased region" description="Polar residues" evidence="1">
    <location>
        <begin position="260"/>
        <end position="271"/>
    </location>
</feature>
<feature type="non-terminal residue" evidence="2">
    <location>
        <position position="378"/>
    </location>
</feature>
<name>G3ATG2_SPAPN</name>
<feature type="compositionally biased region" description="Acidic residues" evidence="1">
    <location>
        <begin position="249"/>
        <end position="259"/>
    </location>
</feature>
<dbReference type="GeneID" id="18874488"/>
<feature type="compositionally biased region" description="Polar residues" evidence="1">
    <location>
        <begin position="32"/>
        <end position="44"/>
    </location>
</feature>
<dbReference type="InParanoid" id="G3ATG2"/>
<evidence type="ECO:0000313" key="3">
    <source>
        <dbReference type="Proteomes" id="UP000000709"/>
    </source>
</evidence>
<dbReference type="KEGG" id="spaa:SPAPADRAFT_62839"/>
<feature type="region of interest" description="Disordered" evidence="1">
    <location>
        <begin position="69"/>
        <end position="139"/>
    </location>
</feature>
<dbReference type="RefSeq" id="XP_007376958.1">
    <property type="nucleotide sequence ID" value="XM_007376896.1"/>
</dbReference>
<dbReference type="eggNOG" id="ENOG502RY3X">
    <property type="taxonomic scope" value="Eukaryota"/>
</dbReference>
<proteinExistence type="predicted"/>
<feature type="region of interest" description="Disordered" evidence="1">
    <location>
        <begin position="248"/>
        <end position="271"/>
    </location>
</feature>
<protein>
    <submittedName>
        <fullName evidence="2">Uncharacterized protein</fullName>
    </submittedName>
</protein>
<feature type="compositionally biased region" description="Low complexity" evidence="1">
    <location>
        <begin position="109"/>
        <end position="130"/>
    </location>
</feature>
<keyword evidence="3" id="KW-1185">Reference proteome</keyword>
<dbReference type="EMBL" id="GL996504">
    <property type="protein sequence ID" value="EGW30925.1"/>
    <property type="molecule type" value="Genomic_DNA"/>
</dbReference>
<feature type="region of interest" description="Disordered" evidence="1">
    <location>
        <begin position="18"/>
        <end position="45"/>
    </location>
</feature>
<sequence length="378" mass="41776">MLEEDNFDLMDDDLSQEFAESLKYEDELQRGPSLNSGSGASNETAAGAVGGVAGVAGVAGAAAVRPLERPVRPRRAGQKRLSAYESFTKPTAIKSKQQQLEARQRRLRQQQIVQQANKQLKQQQNQHQQQQPPPQHTDIYLDLASSNRNSIATTISSTNASNILPIAYIPGVTVRPTKNNTRSIYSYETDSIFSDLNTIENASIIGDVIHANQTIIPEQQPATSITQPGTMTAIKAQPRLVNVDRIEEKDEDVTDEEDNNSIQEEGTENFNISNKFRIVEDPTEDEGDSDVDSDIIEINRATSVKTQKRPSLVNVKPYTSENEILIDLATNHPAPSIPLQYLDDDGKDAESTIGSFVLDVQVDHGDFEETMRSPFEDP</sequence>